<dbReference type="SUPFAM" id="SSF50729">
    <property type="entry name" value="PH domain-like"/>
    <property type="match status" value="1"/>
</dbReference>
<accession>A0A4S4MXS0</accession>
<feature type="region of interest" description="Disordered" evidence="1">
    <location>
        <begin position="586"/>
        <end position="606"/>
    </location>
</feature>
<dbReference type="OrthoDB" id="43122at2759"/>
<feature type="compositionally biased region" description="Low complexity" evidence="1">
    <location>
        <begin position="229"/>
        <end position="247"/>
    </location>
</feature>
<evidence type="ECO:0000259" key="2">
    <source>
        <dbReference type="PROSITE" id="PS50003"/>
    </source>
</evidence>
<organism evidence="3 4">
    <name type="scientific">Antrodiella citrinella</name>
    <dbReference type="NCBI Taxonomy" id="2447956"/>
    <lineage>
        <taxon>Eukaryota</taxon>
        <taxon>Fungi</taxon>
        <taxon>Dikarya</taxon>
        <taxon>Basidiomycota</taxon>
        <taxon>Agaricomycotina</taxon>
        <taxon>Agaricomycetes</taxon>
        <taxon>Polyporales</taxon>
        <taxon>Steccherinaceae</taxon>
        <taxon>Antrodiella</taxon>
    </lineage>
</organism>
<feature type="compositionally biased region" description="Polar residues" evidence="1">
    <location>
        <begin position="586"/>
        <end position="595"/>
    </location>
</feature>
<feature type="domain" description="PH" evidence="2">
    <location>
        <begin position="466"/>
        <end position="571"/>
    </location>
</feature>
<evidence type="ECO:0000313" key="4">
    <source>
        <dbReference type="Proteomes" id="UP000308730"/>
    </source>
</evidence>
<dbReference type="InterPro" id="IPR001849">
    <property type="entry name" value="PH_domain"/>
</dbReference>
<feature type="compositionally biased region" description="Gly residues" evidence="1">
    <location>
        <begin position="64"/>
        <end position="83"/>
    </location>
</feature>
<dbReference type="Proteomes" id="UP000308730">
    <property type="component" value="Unassembled WGS sequence"/>
</dbReference>
<dbReference type="SMART" id="SM00233">
    <property type="entry name" value="PH"/>
    <property type="match status" value="1"/>
</dbReference>
<protein>
    <recommendedName>
        <fullName evidence="2">PH domain-containing protein</fullName>
    </recommendedName>
</protein>
<dbReference type="Gene3D" id="2.30.29.30">
    <property type="entry name" value="Pleckstrin-homology domain (PH domain)/Phosphotyrosine-binding domain (PTB)"/>
    <property type="match status" value="1"/>
</dbReference>
<reference evidence="3 4" key="1">
    <citation type="submission" date="2019-02" db="EMBL/GenBank/DDBJ databases">
        <title>Genome sequencing of the rare red list fungi Antrodiella citrinella (Flaviporus citrinellus).</title>
        <authorList>
            <person name="Buettner E."/>
            <person name="Kellner H."/>
        </authorList>
    </citation>
    <scope>NUCLEOTIDE SEQUENCE [LARGE SCALE GENOMIC DNA]</scope>
    <source>
        <strain evidence="3 4">DSM 108506</strain>
    </source>
</reference>
<dbReference type="PANTHER" id="PTHR38700">
    <property type="entry name" value="YALI0E22418P"/>
    <property type="match status" value="1"/>
</dbReference>
<dbReference type="InterPro" id="IPR011993">
    <property type="entry name" value="PH-like_dom_sf"/>
</dbReference>
<proteinExistence type="predicted"/>
<evidence type="ECO:0000256" key="1">
    <source>
        <dbReference type="SAM" id="MobiDB-lite"/>
    </source>
</evidence>
<evidence type="ECO:0000313" key="3">
    <source>
        <dbReference type="EMBL" id="THH31244.1"/>
    </source>
</evidence>
<dbReference type="PROSITE" id="PS50003">
    <property type="entry name" value="PH_DOMAIN"/>
    <property type="match status" value="1"/>
</dbReference>
<feature type="compositionally biased region" description="Acidic residues" evidence="1">
    <location>
        <begin position="107"/>
        <end position="120"/>
    </location>
</feature>
<gene>
    <name evidence="3" type="ORF">EUX98_g2953</name>
</gene>
<name>A0A4S4MXS0_9APHY</name>
<dbReference type="CDD" id="cd00821">
    <property type="entry name" value="PH"/>
    <property type="match status" value="1"/>
</dbReference>
<dbReference type="EMBL" id="SGPM01000053">
    <property type="protein sequence ID" value="THH31244.1"/>
    <property type="molecule type" value="Genomic_DNA"/>
</dbReference>
<keyword evidence="4" id="KW-1185">Reference proteome</keyword>
<comment type="caution">
    <text evidence="3">The sequence shown here is derived from an EMBL/GenBank/DDBJ whole genome shotgun (WGS) entry which is preliminary data.</text>
</comment>
<sequence>MPPLPKQLSRSSSTSSSDPGESKYVTAVEEAVDGGEGSGGGGRRSEHNGSYGGGSGNSRRGVGESSGGGGGDYSYGSSGGGHGGGRDGDDRRNRRPPVRTSFNAERDSEETSDSEDDYGFEEPSAKTRVAPPPRSAACEEQRSETDDDVPLARQIPTALKAQKTIRRQVRDENDMRRKKRAESKASSSVTVIPQVQPQPQAQQPRSRGYGSFNQESSALADAREALRATPSPNKPTTRTRTKTLPSNSVNPFSATDLRAKLMGISGFGSGKHSQQPSQELAPHPPMQFRAPPEPTANEGSRTLRPQRSFHRSRATESEHDPTAPPPVPLDANVKLGRSTTSNGPHVPVSPTQHRRRVPAHILAPPSPSPASPLRGSRDYVPVSATTAAAAAETDVATARVHMRVAKAGWMVWEICHDFGMERPVRSFELLTSVSGSWVADKTTNTFMAKMTTLAPLLSRIAVPTSSPKFSGYVQHEYKRGKWQKRWLELREHSLWLSKKESGKDQVCLCSLHNFDAYTVTRVQKAPKGYVFAIKSTDNLSFFEDTSDYMHLFSCGEKEGANWLEKILLARSYVLYQDRNVLTNTNTASVGPTNNPGAALSRAGTRKRPTQPLLNIGPVQTHEVVAAPVFEPGSLLAKRAL</sequence>
<feature type="region of interest" description="Disordered" evidence="1">
    <location>
        <begin position="1"/>
        <end position="353"/>
    </location>
</feature>
<dbReference type="AlphaFoldDB" id="A0A4S4MXS0"/>
<dbReference type="PANTHER" id="PTHR38700:SF1">
    <property type="entry name" value="PH DOMAIN-CONTAINING PROTEIN"/>
    <property type="match status" value="1"/>
</dbReference>
<feature type="compositionally biased region" description="Low complexity" evidence="1">
    <location>
        <begin position="184"/>
        <end position="204"/>
    </location>
</feature>